<accession>A0ABQ0XKI3</accession>
<evidence type="ECO:0000313" key="1">
    <source>
        <dbReference type="EMBL" id="GEP23925.1"/>
    </source>
</evidence>
<protein>
    <submittedName>
        <fullName evidence="1">Uncharacterized protein</fullName>
    </submittedName>
</protein>
<reference evidence="1 2" key="1">
    <citation type="submission" date="2019-07" db="EMBL/GenBank/DDBJ databases">
        <title>Whole genome shotgun sequence of Lactobacillus diolivorans NBRC 107869.</title>
        <authorList>
            <person name="Hosoyama A."/>
            <person name="Uohara A."/>
            <person name="Ohji S."/>
            <person name="Ichikawa N."/>
        </authorList>
    </citation>
    <scope>NUCLEOTIDE SEQUENCE [LARGE SCALE GENOMIC DNA]</scope>
    <source>
        <strain evidence="1 2">NBRC 107869</strain>
    </source>
</reference>
<evidence type="ECO:0000313" key="2">
    <source>
        <dbReference type="Proteomes" id="UP000321409"/>
    </source>
</evidence>
<comment type="caution">
    <text evidence="1">The sequence shown here is derived from an EMBL/GenBank/DDBJ whole genome shotgun (WGS) entry which is preliminary data.</text>
</comment>
<gene>
    <name evidence="1" type="ORF">LDI01_15180</name>
</gene>
<organism evidence="1 2">
    <name type="scientific">Lentilactobacillus diolivorans</name>
    <dbReference type="NCBI Taxonomy" id="179838"/>
    <lineage>
        <taxon>Bacteria</taxon>
        <taxon>Bacillati</taxon>
        <taxon>Bacillota</taxon>
        <taxon>Bacilli</taxon>
        <taxon>Lactobacillales</taxon>
        <taxon>Lactobacillaceae</taxon>
        <taxon>Lentilactobacillus</taxon>
    </lineage>
</organism>
<dbReference type="EMBL" id="BKAB01000021">
    <property type="protein sequence ID" value="GEP23925.1"/>
    <property type="molecule type" value="Genomic_DNA"/>
</dbReference>
<sequence length="118" mass="13758">MTTITMNWKNAIKTSDDFEDYLTHYFEQHQELTGSYTDKTYFEYWNVRLNSHDGLIISMTLGNTPTTALALAPMPFKDTEKLTIEQFRQLVLHKKFSNINISLSDIFRKVAEQSVVTK</sequence>
<keyword evidence="2" id="KW-1185">Reference proteome</keyword>
<proteinExistence type="predicted"/>
<dbReference type="RefSeq" id="WP_057863751.1">
    <property type="nucleotide sequence ID" value="NZ_BKAB01000021.1"/>
</dbReference>
<dbReference type="Proteomes" id="UP000321409">
    <property type="component" value="Unassembled WGS sequence"/>
</dbReference>
<name>A0ABQ0XKI3_9LACO</name>